<keyword evidence="3" id="KW-1185">Reference proteome</keyword>
<dbReference type="AlphaFoldDB" id="A0A2A5RPU8"/>
<gene>
    <name evidence="2" type="ORF">RT41_GL000210</name>
</gene>
<protein>
    <recommendedName>
        <fullName evidence="1">Ribosomal protein eL8/eL30/eS12/Gadd45 domain-containing protein</fullName>
    </recommendedName>
</protein>
<dbReference type="EMBL" id="JXJU01000001">
    <property type="protein sequence ID" value="PCS01446.1"/>
    <property type="molecule type" value="Genomic_DNA"/>
</dbReference>
<dbReference type="Pfam" id="PF01248">
    <property type="entry name" value="Ribosomal_L7Ae"/>
    <property type="match status" value="1"/>
</dbReference>
<comment type="caution">
    <text evidence="2">The sequence shown here is derived from an EMBL/GenBank/DDBJ whole genome shotgun (WGS) entry which is preliminary data.</text>
</comment>
<evidence type="ECO:0000313" key="2">
    <source>
        <dbReference type="EMBL" id="PCS01446.1"/>
    </source>
</evidence>
<dbReference type="OrthoDB" id="9794863at2"/>
<dbReference type="RefSeq" id="WP_096816902.1">
    <property type="nucleotide sequence ID" value="NZ_JXJU01000001.1"/>
</dbReference>
<reference evidence="2 3" key="1">
    <citation type="submission" date="2014-12" db="EMBL/GenBank/DDBJ databases">
        <title>Draft genome sequences of 10 type strains of Lactococcus.</title>
        <authorList>
            <person name="Sun Z."/>
            <person name="Zhong Z."/>
            <person name="Liu W."/>
            <person name="Zhang W."/>
            <person name="Zhang H."/>
        </authorList>
    </citation>
    <scope>NUCLEOTIDE SEQUENCE [LARGE SCALE GENOMIC DNA]</scope>
    <source>
        <strain evidence="2 3">JCM 16395</strain>
    </source>
</reference>
<organism evidence="2 3">
    <name type="scientific">Lactococcus fujiensis JCM 16395</name>
    <dbReference type="NCBI Taxonomy" id="1291764"/>
    <lineage>
        <taxon>Bacteria</taxon>
        <taxon>Bacillati</taxon>
        <taxon>Bacillota</taxon>
        <taxon>Bacilli</taxon>
        <taxon>Lactobacillales</taxon>
        <taxon>Streptococcaceae</taxon>
        <taxon>Lactococcus</taxon>
    </lineage>
</organism>
<evidence type="ECO:0000313" key="3">
    <source>
        <dbReference type="Proteomes" id="UP000218181"/>
    </source>
</evidence>
<dbReference type="Gene3D" id="3.30.1330.30">
    <property type="match status" value="1"/>
</dbReference>
<name>A0A2A5RPU8_9LACT</name>
<accession>A0A2A5RPU8</accession>
<feature type="domain" description="Ribosomal protein eL8/eL30/eS12/Gadd45" evidence="1">
    <location>
        <begin position="8"/>
        <end position="93"/>
    </location>
</feature>
<dbReference type="NCBIfam" id="NF005585">
    <property type="entry name" value="PRK07283.1"/>
    <property type="match status" value="1"/>
</dbReference>
<dbReference type="InterPro" id="IPR029064">
    <property type="entry name" value="Ribosomal_eL30-like_sf"/>
</dbReference>
<dbReference type="STRING" id="1291764.GCA_001311235_00283"/>
<sequence length="101" mass="11230">MDKKQQLFNLMGLAKRAKKTITGEDLVTKAIQNGQAKLVILANDASSNLMKKMTDKSSFYEVNICLIFSENELSQAIGQQRKVIAIADDGFAKKMESLMTE</sequence>
<dbReference type="SUPFAM" id="SSF55315">
    <property type="entry name" value="L30e-like"/>
    <property type="match status" value="1"/>
</dbReference>
<proteinExistence type="predicted"/>
<dbReference type="Proteomes" id="UP000218181">
    <property type="component" value="Unassembled WGS sequence"/>
</dbReference>
<dbReference type="InterPro" id="IPR004038">
    <property type="entry name" value="Ribosomal_eL8/eL30/eS12/Gad45"/>
</dbReference>
<evidence type="ECO:0000259" key="1">
    <source>
        <dbReference type="Pfam" id="PF01248"/>
    </source>
</evidence>